<gene>
    <name evidence="1" type="ORF">Lspi_1854</name>
</gene>
<comment type="caution">
    <text evidence="1">The sequence shown here is derived from an EMBL/GenBank/DDBJ whole genome shotgun (WGS) entry which is preliminary data.</text>
</comment>
<dbReference type="STRING" id="452.Lspi_1854"/>
<evidence type="ECO:0000313" key="1">
    <source>
        <dbReference type="EMBL" id="KTD62004.1"/>
    </source>
</evidence>
<sequence length="412" mass="48217">MRLLSKLFKKRRSVVFYRHSYYHFYYLAKALRARGWDAIVVNLEPENGANANFYHGEDINLYDEDPIVFKDNICTFFKKAKKRFQLMHFAGDGYLSFFPEDCFDENPGDILEWKRLNKKIAYTISGCNSGIAQSSISKWSKCDNGMSVCDRCIWQDNQDVCNDTKNLNWGRKVQRYCDLIFAETLPALDYMQSGNHVFREPVTLCMDPDVWAPEMKIPDEHIIEKKDGEILVYHAVGNLNIRSSDTRNIKGTPYVFEAIDRLKNEGHNIRLIFFSNKPNTVIRYYQAQADIIVDQLNFGRYGATAREGMMLGKPVLCYMNKFEYQKEDRLHSIEECPIVSATEQSVYDELKKLVIDSELRRAIGKESRQYALKWHSQEACAERYEMIYDALFSKGRTFWQALKRQQKLLEPL</sequence>
<dbReference type="SUPFAM" id="SSF53756">
    <property type="entry name" value="UDP-Glycosyltransferase/glycogen phosphorylase"/>
    <property type="match status" value="1"/>
</dbReference>
<reference evidence="1 2" key="1">
    <citation type="submission" date="2015-11" db="EMBL/GenBank/DDBJ databases">
        <title>Genomic analysis of 38 Legionella species identifies large and diverse effector repertoires.</title>
        <authorList>
            <person name="Burstein D."/>
            <person name="Amaro F."/>
            <person name="Zusman T."/>
            <person name="Lifshitz Z."/>
            <person name="Cohen O."/>
            <person name="Gilbert J.A."/>
            <person name="Pupko T."/>
            <person name="Shuman H.A."/>
            <person name="Segal G."/>
        </authorList>
    </citation>
    <scope>NUCLEOTIDE SEQUENCE [LARGE SCALE GENOMIC DNA]</scope>
    <source>
        <strain evidence="1 2">Mt.St.Helens-9</strain>
    </source>
</reference>
<dbReference type="EMBL" id="LNYX01000030">
    <property type="protein sequence ID" value="KTD62004.1"/>
    <property type="molecule type" value="Genomic_DNA"/>
</dbReference>
<proteinExistence type="predicted"/>
<dbReference type="AlphaFoldDB" id="A0A0W0YYP3"/>
<dbReference type="RefSeq" id="WP_058483776.1">
    <property type="nucleotide sequence ID" value="NZ_CAAAII010000008.1"/>
</dbReference>
<keyword evidence="2" id="KW-1185">Reference proteome</keyword>
<dbReference type="Proteomes" id="UP000054877">
    <property type="component" value="Unassembled WGS sequence"/>
</dbReference>
<dbReference type="PATRIC" id="fig|452.5.peg.2037"/>
<dbReference type="Gene3D" id="3.40.50.2000">
    <property type="entry name" value="Glycogen Phosphorylase B"/>
    <property type="match status" value="1"/>
</dbReference>
<dbReference type="OrthoDB" id="9809622at2"/>
<evidence type="ECO:0000313" key="2">
    <source>
        <dbReference type="Proteomes" id="UP000054877"/>
    </source>
</evidence>
<accession>A0A0W0YYP3</accession>
<organism evidence="1 2">
    <name type="scientific">Legionella spiritensis</name>
    <dbReference type="NCBI Taxonomy" id="452"/>
    <lineage>
        <taxon>Bacteria</taxon>
        <taxon>Pseudomonadati</taxon>
        <taxon>Pseudomonadota</taxon>
        <taxon>Gammaproteobacteria</taxon>
        <taxon>Legionellales</taxon>
        <taxon>Legionellaceae</taxon>
        <taxon>Legionella</taxon>
    </lineage>
</organism>
<protein>
    <recommendedName>
        <fullName evidence="3">Glycosyl transferases group 1</fullName>
    </recommendedName>
</protein>
<evidence type="ECO:0008006" key="3">
    <source>
        <dbReference type="Google" id="ProtNLM"/>
    </source>
</evidence>
<name>A0A0W0YYP3_LEGSP</name>